<dbReference type="EMBL" id="BLXT01000825">
    <property type="protein sequence ID" value="GFN80511.1"/>
    <property type="molecule type" value="Genomic_DNA"/>
</dbReference>
<sequence>MGKVQERRKVVTLGWAETCAHWPKFNTAICMDGSGRNPPLDTTHVHKGKHPECQYSAKCTDPECTLVFVFSYEIIKDNLFKGIANSEILSDLPGDPRTARTLEEMVTFIGQKGQGKATKSAVGNCSVFINHSSTSVPPAQHKVRFWACGEPSYGPINDQNTRAQYCGA</sequence>
<protein>
    <submittedName>
        <fullName evidence="1">Uncharacterized protein</fullName>
    </submittedName>
</protein>
<dbReference type="Proteomes" id="UP000735302">
    <property type="component" value="Unassembled WGS sequence"/>
</dbReference>
<reference evidence="1 2" key="1">
    <citation type="journal article" date="2021" name="Elife">
        <title>Chloroplast acquisition without the gene transfer in kleptoplastic sea slugs, Plakobranchus ocellatus.</title>
        <authorList>
            <person name="Maeda T."/>
            <person name="Takahashi S."/>
            <person name="Yoshida T."/>
            <person name="Shimamura S."/>
            <person name="Takaki Y."/>
            <person name="Nagai Y."/>
            <person name="Toyoda A."/>
            <person name="Suzuki Y."/>
            <person name="Arimoto A."/>
            <person name="Ishii H."/>
            <person name="Satoh N."/>
            <person name="Nishiyama T."/>
            <person name="Hasebe M."/>
            <person name="Maruyama T."/>
            <person name="Minagawa J."/>
            <person name="Obokata J."/>
            <person name="Shigenobu S."/>
        </authorList>
    </citation>
    <scope>NUCLEOTIDE SEQUENCE [LARGE SCALE GENOMIC DNA]</scope>
</reference>
<name>A0AAV3YED9_9GAST</name>
<evidence type="ECO:0000313" key="1">
    <source>
        <dbReference type="EMBL" id="GFN80511.1"/>
    </source>
</evidence>
<dbReference type="AlphaFoldDB" id="A0AAV3YED9"/>
<accession>A0AAV3YED9</accession>
<proteinExistence type="predicted"/>
<keyword evidence="2" id="KW-1185">Reference proteome</keyword>
<comment type="caution">
    <text evidence="1">The sequence shown here is derived from an EMBL/GenBank/DDBJ whole genome shotgun (WGS) entry which is preliminary data.</text>
</comment>
<evidence type="ECO:0000313" key="2">
    <source>
        <dbReference type="Proteomes" id="UP000735302"/>
    </source>
</evidence>
<organism evidence="1 2">
    <name type="scientific">Plakobranchus ocellatus</name>
    <dbReference type="NCBI Taxonomy" id="259542"/>
    <lineage>
        <taxon>Eukaryota</taxon>
        <taxon>Metazoa</taxon>
        <taxon>Spiralia</taxon>
        <taxon>Lophotrochozoa</taxon>
        <taxon>Mollusca</taxon>
        <taxon>Gastropoda</taxon>
        <taxon>Heterobranchia</taxon>
        <taxon>Euthyneura</taxon>
        <taxon>Panpulmonata</taxon>
        <taxon>Sacoglossa</taxon>
        <taxon>Placobranchoidea</taxon>
        <taxon>Plakobranchidae</taxon>
        <taxon>Plakobranchus</taxon>
    </lineage>
</organism>
<gene>
    <name evidence="1" type="ORF">PoB_000701700</name>
</gene>